<dbReference type="HOGENOM" id="CLU_2540519_0_0_5"/>
<dbReference type="STRING" id="442562.Rumeso_02373"/>
<feature type="transmembrane region" description="Helical" evidence="2">
    <location>
        <begin position="34"/>
        <end position="54"/>
    </location>
</feature>
<keyword evidence="2" id="KW-0812">Transmembrane</keyword>
<feature type="region of interest" description="Disordered" evidence="1">
    <location>
        <begin position="58"/>
        <end position="83"/>
    </location>
</feature>
<gene>
    <name evidence="3" type="ORF">Rumeso_02373</name>
</gene>
<comment type="caution">
    <text evidence="3">The sequence shown here is derived from an EMBL/GenBank/DDBJ whole genome shotgun (WGS) entry which is preliminary data.</text>
</comment>
<name>A0A017HNZ0_9RHOB</name>
<organism evidence="3 4">
    <name type="scientific">Rubellimicrobium mesophilum DSM 19309</name>
    <dbReference type="NCBI Taxonomy" id="442562"/>
    <lineage>
        <taxon>Bacteria</taxon>
        <taxon>Pseudomonadati</taxon>
        <taxon>Pseudomonadota</taxon>
        <taxon>Alphaproteobacteria</taxon>
        <taxon>Rhodobacterales</taxon>
        <taxon>Roseobacteraceae</taxon>
        <taxon>Rubellimicrobium</taxon>
    </lineage>
</organism>
<dbReference type="EMBL" id="AOSK01000061">
    <property type="protein sequence ID" value="EYD76066.1"/>
    <property type="molecule type" value="Genomic_DNA"/>
</dbReference>
<dbReference type="AlphaFoldDB" id="A0A017HNZ0"/>
<sequence length="83" mass="8745">MPEALAQAQTDSSVTRRRPGVATALGRVLGVTPFVIFTALFLIIPTLFIVLGAFRSPEGASRSATSSSSTPRRSARPTGTPSW</sequence>
<keyword evidence="4" id="KW-1185">Reference proteome</keyword>
<evidence type="ECO:0000313" key="4">
    <source>
        <dbReference type="Proteomes" id="UP000019666"/>
    </source>
</evidence>
<dbReference type="Proteomes" id="UP000019666">
    <property type="component" value="Unassembled WGS sequence"/>
</dbReference>
<accession>A0A017HNZ0</accession>
<reference evidence="3 4" key="1">
    <citation type="submission" date="2013-02" db="EMBL/GenBank/DDBJ databases">
        <authorList>
            <person name="Fiebig A."/>
            <person name="Goeker M."/>
            <person name="Klenk H.-P.P."/>
        </authorList>
    </citation>
    <scope>NUCLEOTIDE SEQUENCE [LARGE SCALE GENOMIC DNA]</scope>
    <source>
        <strain evidence="3 4">DSM 19309</strain>
    </source>
</reference>
<evidence type="ECO:0000313" key="3">
    <source>
        <dbReference type="EMBL" id="EYD76066.1"/>
    </source>
</evidence>
<protein>
    <submittedName>
        <fullName evidence="3">Uncharacterized protein</fullName>
    </submittedName>
</protein>
<proteinExistence type="predicted"/>
<evidence type="ECO:0000256" key="1">
    <source>
        <dbReference type="SAM" id="MobiDB-lite"/>
    </source>
</evidence>
<keyword evidence="2" id="KW-0472">Membrane</keyword>
<evidence type="ECO:0000256" key="2">
    <source>
        <dbReference type="SAM" id="Phobius"/>
    </source>
</evidence>
<keyword evidence="2" id="KW-1133">Transmembrane helix</keyword>